<dbReference type="AlphaFoldDB" id="A0A1F8GS61"/>
<proteinExistence type="predicted"/>
<name>A0A1F8GS61_9BACT</name>
<evidence type="ECO:0000313" key="2">
    <source>
        <dbReference type="Proteomes" id="UP000178444"/>
    </source>
</evidence>
<evidence type="ECO:0000313" key="1">
    <source>
        <dbReference type="EMBL" id="OGN27830.1"/>
    </source>
</evidence>
<reference evidence="1 2" key="1">
    <citation type="journal article" date="2016" name="Nat. Commun.">
        <title>Thousands of microbial genomes shed light on interconnected biogeochemical processes in an aquifer system.</title>
        <authorList>
            <person name="Anantharaman K."/>
            <person name="Brown C.T."/>
            <person name="Hug L.A."/>
            <person name="Sharon I."/>
            <person name="Castelle C.J."/>
            <person name="Probst A.J."/>
            <person name="Thomas B.C."/>
            <person name="Singh A."/>
            <person name="Wilkins M.J."/>
            <person name="Karaoz U."/>
            <person name="Brodie E.L."/>
            <person name="Williams K.H."/>
            <person name="Hubbard S.S."/>
            <person name="Banfield J.F."/>
        </authorList>
    </citation>
    <scope>NUCLEOTIDE SEQUENCE [LARGE SCALE GENOMIC DNA]</scope>
</reference>
<dbReference type="Proteomes" id="UP000178444">
    <property type="component" value="Unassembled WGS sequence"/>
</dbReference>
<dbReference type="EMBL" id="MGKO01000006">
    <property type="protein sequence ID" value="OGN27830.1"/>
    <property type="molecule type" value="Genomic_DNA"/>
</dbReference>
<sequence length="333" mass="37276">MFKKLDRKKIKFRPLAERKNKMTVSDVKTLNSSGPRLADTNIEFLAQAIVKAYKKNKKVILAMGAHPLRRGNSRIIINLMERGIISHVATNGAVPIHDLELALIGATMEDVERYIKDGKFGNWEEASVFINKAALYGSRHGLGLGESIGRAIHKGFASKFPYKDVSIFAAAYRLGIPITVHKGIGYDITDQHPSADFGAIGKTSGDDFLIFADSISKLQGGVFISMGAQAMGPEVYLKALSMARNISIQKKKKINSFTTGVFDLIDLGNWRSEKDVVNYKILKRLKDPRYYFRPLKTILVRTIRDGGKSYYVRGDFSDTIPVLYRRITELLKE</sequence>
<organism evidence="1 2">
    <name type="scientific">Candidatus Yanofskybacteria bacterium RIFCSPLOWO2_01_FULL_49_17</name>
    <dbReference type="NCBI Taxonomy" id="1802700"/>
    <lineage>
        <taxon>Bacteria</taxon>
        <taxon>Candidatus Yanofskyibacteriota</taxon>
    </lineage>
</organism>
<evidence type="ECO:0008006" key="3">
    <source>
        <dbReference type="Google" id="ProtNLM"/>
    </source>
</evidence>
<gene>
    <name evidence="1" type="ORF">A2941_00580</name>
</gene>
<comment type="caution">
    <text evidence="1">The sequence shown here is derived from an EMBL/GenBank/DDBJ whole genome shotgun (WGS) entry which is preliminary data.</text>
</comment>
<dbReference type="Gene3D" id="3.40.50.10690">
    <property type="entry name" value="putative lor/sdh protein like domains"/>
    <property type="match status" value="1"/>
</dbReference>
<accession>A0A1F8GS61</accession>
<protein>
    <recommendedName>
        <fullName evidence="3">Deoxyhypusine synthase</fullName>
    </recommendedName>
</protein>